<dbReference type="Gramene" id="LPERR11G15070.1">
    <property type="protein sequence ID" value="LPERR11G15070.1"/>
    <property type="gene ID" value="LPERR11G15070"/>
</dbReference>
<dbReference type="GO" id="GO:0042742">
    <property type="term" value="P:defense response to bacterium"/>
    <property type="evidence" value="ECO:0007669"/>
    <property type="project" value="UniProtKB-ARBA"/>
</dbReference>
<dbReference type="InterPro" id="IPR027417">
    <property type="entry name" value="P-loop_NTPase"/>
</dbReference>
<dbReference type="InterPro" id="IPR055414">
    <property type="entry name" value="LRR_R13L4/SHOC2-like"/>
</dbReference>
<dbReference type="InterPro" id="IPR058922">
    <property type="entry name" value="WHD_DRP"/>
</dbReference>
<dbReference type="PANTHER" id="PTHR23155">
    <property type="entry name" value="DISEASE RESISTANCE PROTEIN RP"/>
    <property type="match status" value="1"/>
</dbReference>
<dbReference type="Gene3D" id="3.80.10.10">
    <property type="entry name" value="Ribonuclease Inhibitor"/>
    <property type="match status" value="1"/>
</dbReference>
<evidence type="ECO:0000259" key="3">
    <source>
        <dbReference type="Pfam" id="PF00931"/>
    </source>
</evidence>
<dbReference type="Proteomes" id="UP000032180">
    <property type="component" value="Chromosome 11"/>
</dbReference>
<dbReference type="SUPFAM" id="SSF52047">
    <property type="entry name" value="RNI-like"/>
    <property type="match status" value="1"/>
</dbReference>
<evidence type="ECO:0000313" key="6">
    <source>
        <dbReference type="EnsemblPlants" id="LPERR11G15070.1"/>
    </source>
</evidence>
<dbReference type="EnsemblPlants" id="LPERR11G15070.1">
    <property type="protein sequence ID" value="LPERR11G15070.1"/>
    <property type="gene ID" value="LPERR11G15070"/>
</dbReference>
<reference evidence="6" key="3">
    <citation type="submission" date="2015-04" db="UniProtKB">
        <authorList>
            <consortium name="EnsemblPlants"/>
        </authorList>
    </citation>
    <scope>IDENTIFICATION</scope>
</reference>
<accession>A0A0D9XTR7</accession>
<dbReference type="Pfam" id="PF23598">
    <property type="entry name" value="LRR_14"/>
    <property type="match status" value="1"/>
</dbReference>
<keyword evidence="1" id="KW-0677">Repeat</keyword>
<keyword evidence="2" id="KW-0611">Plant defense</keyword>
<dbReference type="GO" id="GO:0002758">
    <property type="term" value="P:innate immune response-activating signaling pathway"/>
    <property type="evidence" value="ECO:0007669"/>
    <property type="project" value="UniProtKB-ARBA"/>
</dbReference>
<dbReference type="GO" id="GO:0043531">
    <property type="term" value="F:ADP binding"/>
    <property type="evidence" value="ECO:0007669"/>
    <property type="project" value="InterPro"/>
</dbReference>
<dbReference type="GO" id="GO:0009626">
    <property type="term" value="P:plant-type hypersensitive response"/>
    <property type="evidence" value="ECO:0007669"/>
    <property type="project" value="UniProtKB-ARBA"/>
</dbReference>
<sequence>MEPSDFKAPVFTFNYWMKEVRELSYDIDDFADELLFHAAANAASSDKPSLKAFLCKIQQKLSRRRVIVDEVSGFRVRLEELIQMYKNYQLGSLERCPGWQTNGILSLNPSLAEETKSLGMDRDMDKLAGLVANDDDQLECKIISIVGPGGIGKTTLADKLYHKFGCQFDCHAFVRLSRKTDMKRILTSLLLQVRQHESVGAVDVNNLAYEINSYLKDKRYFIVIDDLWSLSTWDTINCALPKSSCSIILVTTEVELLAQICSANNSKYIFEKEPFDEDETNQLLFTRVCESKSVELFKEFSSLIAHLCSGLPLIISVTASILARLPPSIEQWNLVNVSLSYGLEGILNLVYSTLPNRLKACLLYLGIYEEDFIILKDDLLNQWIEEGFIGRADGIDQEITALIYFDELISSGLIQPVATRFDNEVLSCRIHYMILDFIRHKSIENNFGIAIDNCQADVRVASKIRRLSLHFSSAKDATIPVGLRCSQVRTLVYFGPIHYTPSIAEFRVIRVLILQLSNDLDDITYDLTEIAKLFGLKYVHINACNLNIKLPTQIRQLKHLARFNIEARLRDVSSDIINCPRLVQLLLPSDTTLPHCIEQMRSLQTLGHFDLSSSSTDNILSLGKLINLQNLYMTFSKGQLDNLNNKIRCLGLILDKLRNMKSLTLVVAGSHVDSSTMVISCDDFNVTTPPILLKRFEFSWRAFIFSYLPKWIKELANLNILKIAISEMSRADADVLSGLPALISLSLYIQRAPEEKITLVKEDSQACEVLKAQVQYALDEI</sequence>
<evidence type="ECO:0000259" key="5">
    <source>
        <dbReference type="Pfam" id="PF23598"/>
    </source>
</evidence>
<dbReference type="FunFam" id="1.10.10.10:FF:000322">
    <property type="entry name" value="Probable disease resistance protein At1g63360"/>
    <property type="match status" value="1"/>
</dbReference>
<dbReference type="Pfam" id="PF00931">
    <property type="entry name" value="NB-ARC"/>
    <property type="match status" value="1"/>
</dbReference>
<feature type="domain" description="Disease resistance protein winged helix" evidence="4">
    <location>
        <begin position="367"/>
        <end position="438"/>
    </location>
</feature>
<dbReference type="PANTHER" id="PTHR23155:SF1198">
    <property type="entry name" value="DISEASE RESISTANCE PROTEIN RGA5"/>
    <property type="match status" value="1"/>
</dbReference>
<evidence type="ECO:0000256" key="1">
    <source>
        <dbReference type="ARBA" id="ARBA00022737"/>
    </source>
</evidence>
<dbReference type="eggNOG" id="KOG4658">
    <property type="taxonomic scope" value="Eukaryota"/>
</dbReference>
<reference evidence="6 7" key="1">
    <citation type="submission" date="2012-08" db="EMBL/GenBank/DDBJ databases">
        <title>Oryza genome evolution.</title>
        <authorList>
            <person name="Wing R.A."/>
        </authorList>
    </citation>
    <scope>NUCLEOTIDE SEQUENCE</scope>
</reference>
<organism evidence="6 7">
    <name type="scientific">Leersia perrieri</name>
    <dbReference type="NCBI Taxonomy" id="77586"/>
    <lineage>
        <taxon>Eukaryota</taxon>
        <taxon>Viridiplantae</taxon>
        <taxon>Streptophyta</taxon>
        <taxon>Embryophyta</taxon>
        <taxon>Tracheophyta</taxon>
        <taxon>Spermatophyta</taxon>
        <taxon>Magnoliopsida</taxon>
        <taxon>Liliopsida</taxon>
        <taxon>Poales</taxon>
        <taxon>Poaceae</taxon>
        <taxon>BOP clade</taxon>
        <taxon>Oryzoideae</taxon>
        <taxon>Oryzeae</taxon>
        <taxon>Oryzinae</taxon>
        <taxon>Leersia</taxon>
    </lineage>
</organism>
<feature type="domain" description="Disease resistance R13L4/SHOC-2-like LRR" evidence="5">
    <location>
        <begin position="487"/>
        <end position="762"/>
    </location>
</feature>
<dbReference type="InterPro" id="IPR042197">
    <property type="entry name" value="Apaf_helical"/>
</dbReference>
<reference evidence="7" key="2">
    <citation type="submission" date="2013-12" db="EMBL/GenBank/DDBJ databases">
        <authorList>
            <person name="Yu Y."/>
            <person name="Lee S."/>
            <person name="de Baynast K."/>
            <person name="Wissotski M."/>
            <person name="Liu L."/>
            <person name="Talag J."/>
            <person name="Goicoechea J."/>
            <person name="Angelova A."/>
            <person name="Jetty R."/>
            <person name="Kudrna D."/>
            <person name="Golser W."/>
            <person name="Rivera L."/>
            <person name="Zhang J."/>
            <person name="Wing R."/>
        </authorList>
    </citation>
    <scope>NUCLEOTIDE SEQUENCE</scope>
</reference>
<dbReference type="Gene3D" id="1.20.5.4130">
    <property type="match status" value="1"/>
</dbReference>
<dbReference type="InterPro" id="IPR032675">
    <property type="entry name" value="LRR_dom_sf"/>
</dbReference>
<dbReference type="Gene3D" id="1.10.8.430">
    <property type="entry name" value="Helical domain of apoptotic protease-activating factors"/>
    <property type="match status" value="1"/>
</dbReference>
<dbReference type="Gene3D" id="1.10.10.10">
    <property type="entry name" value="Winged helix-like DNA-binding domain superfamily/Winged helix DNA-binding domain"/>
    <property type="match status" value="1"/>
</dbReference>
<protein>
    <submittedName>
        <fullName evidence="6">Uncharacterized protein</fullName>
    </submittedName>
</protein>
<dbReference type="InterPro" id="IPR036388">
    <property type="entry name" value="WH-like_DNA-bd_sf"/>
</dbReference>
<dbReference type="AlphaFoldDB" id="A0A0D9XTR7"/>
<evidence type="ECO:0000313" key="7">
    <source>
        <dbReference type="Proteomes" id="UP000032180"/>
    </source>
</evidence>
<dbReference type="STRING" id="77586.A0A0D9XTR7"/>
<name>A0A0D9XTR7_9ORYZ</name>
<dbReference type="HOGENOM" id="CLU_000837_25_1_1"/>
<dbReference type="SUPFAM" id="SSF52540">
    <property type="entry name" value="P-loop containing nucleoside triphosphate hydrolases"/>
    <property type="match status" value="1"/>
</dbReference>
<proteinExistence type="predicted"/>
<dbReference type="InterPro" id="IPR002182">
    <property type="entry name" value="NB-ARC"/>
</dbReference>
<dbReference type="PRINTS" id="PR00364">
    <property type="entry name" value="DISEASERSIST"/>
</dbReference>
<keyword evidence="7" id="KW-1185">Reference proteome</keyword>
<evidence type="ECO:0000256" key="2">
    <source>
        <dbReference type="ARBA" id="ARBA00022821"/>
    </source>
</evidence>
<dbReference type="InterPro" id="IPR044974">
    <property type="entry name" value="Disease_R_plants"/>
</dbReference>
<feature type="domain" description="NB-ARC" evidence="3">
    <location>
        <begin position="123"/>
        <end position="291"/>
    </location>
</feature>
<evidence type="ECO:0000259" key="4">
    <source>
        <dbReference type="Pfam" id="PF23559"/>
    </source>
</evidence>
<dbReference type="Gene3D" id="3.40.50.300">
    <property type="entry name" value="P-loop containing nucleotide triphosphate hydrolases"/>
    <property type="match status" value="1"/>
</dbReference>
<dbReference type="Pfam" id="PF23559">
    <property type="entry name" value="WHD_DRP"/>
    <property type="match status" value="1"/>
</dbReference>